<proteinExistence type="predicted"/>
<dbReference type="EMBL" id="MU404350">
    <property type="protein sequence ID" value="KAI1618055.1"/>
    <property type="molecule type" value="Genomic_DNA"/>
</dbReference>
<comment type="caution">
    <text evidence="1">The sequence shown here is derived from an EMBL/GenBank/DDBJ whole genome shotgun (WGS) entry which is preliminary data.</text>
</comment>
<sequence length="241" mass="27727">MPLSPNGGHRTFVYTGMAYALLGGATSRMTQYQHVKEIPPEDIIAEFENGNSYLQAMAKFVKKLLLDGYELSHVGVLFLVRRDPNMEGYTQAFTRGLEAAATLSFWTVWHGEYSIDHNRHYLRSVCTWDVNNLPYGGLCSHNPLTKGLSGYGLSAEALAIKKERRAQQVTEAARRQYVKINMLEQLVANGELKPDHPDAIYARERREKRKEYIKNHEGQIYAYQQRRRRQVQSLYNDDKAR</sequence>
<keyword evidence="2" id="KW-1185">Reference proteome</keyword>
<organism evidence="1 2">
    <name type="scientific">Exophiala viscosa</name>
    <dbReference type="NCBI Taxonomy" id="2486360"/>
    <lineage>
        <taxon>Eukaryota</taxon>
        <taxon>Fungi</taxon>
        <taxon>Dikarya</taxon>
        <taxon>Ascomycota</taxon>
        <taxon>Pezizomycotina</taxon>
        <taxon>Eurotiomycetes</taxon>
        <taxon>Chaetothyriomycetidae</taxon>
        <taxon>Chaetothyriales</taxon>
        <taxon>Herpotrichiellaceae</taxon>
        <taxon>Exophiala</taxon>
    </lineage>
</organism>
<evidence type="ECO:0000313" key="2">
    <source>
        <dbReference type="Proteomes" id="UP001203852"/>
    </source>
</evidence>
<gene>
    <name evidence="1" type="ORF">EDD36DRAFT_20632</name>
</gene>
<dbReference type="AlphaFoldDB" id="A0AAN6II75"/>
<evidence type="ECO:0000313" key="1">
    <source>
        <dbReference type="EMBL" id="KAI1618055.1"/>
    </source>
</evidence>
<accession>A0AAN6II75</accession>
<reference evidence="1" key="1">
    <citation type="journal article" date="2022" name="bioRxiv">
        <title>Deciphering the potential niche of two novel black yeast fungi from a biological soil crust based on their genomes, phenotypes, and melanin regulation.</title>
        <authorList>
            <consortium name="DOE Joint Genome Institute"/>
            <person name="Carr E.C."/>
            <person name="Barton Q."/>
            <person name="Grambo S."/>
            <person name="Sullivan M."/>
            <person name="Renfro C.M."/>
            <person name="Kuo A."/>
            <person name="Pangilinan J."/>
            <person name="Lipzen A."/>
            <person name="Keymanesh K."/>
            <person name="Savage E."/>
            <person name="Barry K."/>
            <person name="Grigoriev I.V."/>
            <person name="Riekhof W.R."/>
            <person name="Harris S.S."/>
        </authorList>
    </citation>
    <scope>NUCLEOTIDE SEQUENCE</scope>
    <source>
        <strain evidence="1">JF 03-4F</strain>
    </source>
</reference>
<protein>
    <submittedName>
        <fullName evidence="1">Uncharacterized protein</fullName>
    </submittedName>
</protein>
<name>A0AAN6II75_9EURO</name>
<dbReference type="Proteomes" id="UP001203852">
    <property type="component" value="Unassembled WGS sequence"/>
</dbReference>